<accession>A0ABP8NVW0</accession>
<comment type="caution">
    <text evidence="1">The sequence shown here is derived from an EMBL/GenBank/DDBJ whole genome shotgun (WGS) entry which is preliminary data.</text>
</comment>
<protein>
    <submittedName>
        <fullName evidence="1">Uncharacterized protein</fullName>
    </submittedName>
</protein>
<organism evidence="1 2">
    <name type="scientific">Rhodococcus olei</name>
    <dbReference type="NCBI Taxonomy" id="2161675"/>
    <lineage>
        <taxon>Bacteria</taxon>
        <taxon>Bacillati</taxon>
        <taxon>Actinomycetota</taxon>
        <taxon>Actinomycetes</taxon>
        <taxon>Mycobacteriales</taxon>
        <taxon>Nocardiaceae</taxon>
        <taxon>Rhodococcus</taxon>
    </lineage>
</organism>
<name>A0ABP8NVW0_9NOCA</name>
<dbReference type="Proteomes" id="UP001501183">
    <property type="component" value="Unassembled WGS sequence"/>
</dbReference>
<proteinExistence type="predicted"/>
<gene>
    <name evidence="1" type="ORF">GCM10023094_09260</name>
</gene>
<dbReference type="EMBL" id="BAABFB010000022">
    <property type="protein sequence ID" value="GAA4474167.1"/>
    <property type="molecule type" value="Genomic_DNA"/>
</dbReference>
<keyword evidence="2" id="KW-1185">Reference proteome</keyword>
<sequence length="117" mass="13056">MLEMGDPHTCAVKLTRIVFGRIYVGGTEFVRLASPSPDGVHCHSELPRYILLGGAWLAECVENCTPQLRRVRLRHRRSMAWTNVYFATNAEPCISSNAKWPKEFALKGRRGVGDGIG</sequence>
<evidence type="ECO:0000313" key="2">
    <source>
        <dbReference type="Proteomes" id="UP001501183"/>
    </source>
</evidence>
<evidence type="ECO:0000313" key="1">
    <source>
        <dbReference type="EMBL" id="GAA4474167.1"/>
    </source>
</evidence>
<reference evidence="2" key="1">
    <citation type="journal article" date="2019" name="Int. J. Syst. Evol. Microbiol.">
        <title>The Global Catalogue of Microorganisms (GCM) 10K type strain sequencing project: providing services to taxonomists for standard genome sequencing and annotation.</title>
        <authorList>
            <consortium name="The Broad Institute Genomics Platform"/>
            <consortium name="The Broad Institute Genome Sequencing Center for Infectious Disease"/>
            <person name="Wu L."/>
            <person name="Ma J."/>
        </authorList>
    </citation>
    <scope>NUCLEOTIDE SEQUENCE [LARGE SCALE GENOMIC DNA]</scope>
    <source>
        <strain evidence="2">JCM 32206</strain>
    </source>
</reference>